<feature type="chain" id="PRO_5034986763" evidence="1">
    <location>
        <begin position="18"/>
        <end position="92"/>
    </location>
</feature>
<dbReference type="OrthoDB" id="4837799at2759"/>
<sequence length="92" mass="9900">MFPLKYLIILFASTALALPGDPAAFNAESTTTSAPTQTFDCDYEYCDENSVSWCFHFVPFTAIDPTLGPLPGETRTSIGVCGPKTVAPMPAY</sequence>
<organism evidence="2 3">
    <name type="scientific">Fusarium sarcochroum</name>
    <dbReference type="NCBI Taxonomy" id="1208366"/>
    <lineage>
        <taxon>Eukaryota</taxon>
        <taxon>Fungi</taxon>
        <taxon>Dikarya</taxon>
        <taxon>Ascomycota</taxon>
        <taxon>Pezizomycotina</taxon>
        <taxon>Sordariomycetes</taxon>
        <taxon>Hypocreomycetidae</taxon>
        <taxon>Hypocreales</taxon>
        <taxon>Nectriaceae</taxon>
        <taxon>Fusarium</taxon>
        <taxon>Fusarium lateritium species complex</taxon>
    </lineage>
</organism>
<gene>
    <name evidence="2" type="ORF">FSARC_11297</name>
</gene>
<evidence type="ECO:0000256" key="1">
    <source>
        <dbReference type="SAM" id="SignalP"/>
    </source>
</evidence>
<reference evidence="2" key="2">
    <citation type="submission" date="2020-05" db="EMBL/GenBank/DDBJ databases">
        <authorList>
            <person name="Kim H.-S."/>
            <person name="Proctor R.H."/>
            <person name="Brown D.W."/>
        </authorList>
    </citation>
    <scope>NUCLEOTIDE SEQUENCE</scope>
    <source>
        <strain evidence="2">NRRL 20472</strain>
    </source>
</reference>
<comment type="caution">
    <text evidence="2">The sequence shown here is derived from an EMBL/GenBank/DDBJ whole genome shotgun (WGS) entry which is preliminary data.</text>
</comment>
<dbReference type="EMBL" id="JABEXW010000724">
    <property type="protein sequence ID" value="KAF4957486.1"/>
    <property type="molecule type" value="Genomic_DNA"/>
</dbReference>
<keyword evidence="1" id="KW-0732">Signal</keyword>
<keyword evidence="3" id="KW-1185">Reference proteome</keyword>
<evidence type="ECO:0000313" key="3">
    <source>
        <dbReference type="Proteomes" id="UP000622797"/>
    </source>
</evidence>
<reference evidence="2" key="1">
    <citation type="journal article" date="2020" name="BMC Genomics">
        <title>Correction to: Identification and distribution of gene clusters required for synthesis of sphingolipid metabolism inhibitors in diverse species of the filamentous fungus Fusarium.</title>
        <authorList>
            <person name="Kim H.S."/>
            <person name="Lohmar J.M."/>
            <person name="Busman M."/>
            <person name="Brown D.W."/>
            <person name="Naumann T.A."/>
            <person name="Divon H.H."/>
            <person name="Lysoe E."/>
            <person name="Uhlig S."/>
            <person name="Proctor R.H."/>
        </authorList>
    </citation>
    <scope>NUCLEOTIDE SEQUENCE</scope>
    <source>
        <strain evidence="2">NRRL 20472</strain>
    </source>
</reference>
<name>A0A8H4TGH1_9HYPO</name>
<dbReference type="Proteomes" id="UP000622797">
    <property type="component" value="Unassembled WGS sequence"/>
</dbReference>
<protein>
    <submittedName>
        <fullName evidence="2">Uncharacterized protein</fullName>
    </submittedName>
</protein>
<feature type="signal peptide" evidence="1">
    <location>
        <begin position="1"/>
        <end position="17"/>
    </location>
</feature>
<dbReference type="AlphaFoldDB" id="A0A8H4TGH1"/>
<proteinExistence type="predicted"/>
<evidence type="ECO:0000313" key="2">
    <source>
        <dbReference type="EMBL" id="KAF4957486.1"/>
    </source>
</evidence>
<accession>A0A8H4TGH1</accession>